<proteinExistence type="predicted"/>
<reference evidence="2" key="3">
    <citation type="submission" date="2020-03" db="EMBL/GenBank/DDBJ databases">
        <title>Sequencing and Assembly of Multiple Reported Metal-Biooxidizing Members of the Extremely Thermoacidophilic Archaeal Family Sulfolobaceae.</title>
        <authorList>
            <person name="Counts J.A."/>
            <person name="Kelly R.M."/>
        </authorList>
    </citation>
    <scope>NUCLEOTIDE SEQUENCE [LARGE SCALE GENOMIC DNA]</scope>
    <source>
        <strain evidence="2">HO1-1</strain>
    </source>
</reference>
<dbReference type="KEGG" id="mhk:DFR87_01535"/>
<dbReference type="Proteomes" id="UP000247586">
    <property type="component" value="Chromosome"/>
</dbReference>
<keyword evidence="2" id="KW-1185">Reference proteome</keyword>
<dbReference type="AlphaFoldDB" id="A0A2U9IRC0"/>
<reference evidence="2" key="2">
    <citation type="submission" date="2020-03" db="EMBL/GenBank/DDBJ databases">
        <title>Complete Genome Sequences of Extremely Thermoacidophilic, Metal-Mobilizing Type-Strain Members of the Archaeal Family Sulfolobaceae: Acidianus brierleyi DSM-1651T, Acidianus sulfidivorans DSM-18786T, Metallosphaera hakonensis DSM-7519T, and Metallosphaera prunae DSM-10039T.</title>
        <authorList>
            <person name="Counts J.A."/>
            <person name="Kelly R.M."/>
        </authorList>
    </citation>
    <scope>NUCLEOTIDE SEQUENCE [LARGE SCALE GENOMIC DNA]</scope>
    <source>
        <strain evidence="2">HO1-1</strain>
    </source>
</reference>
<organism evidence="1 2">
    <name type="scientific">Metallosphaera hakonensis JCM 8857 = DSM 7519</name>
    <dbReference type="NCBI Taxonomy" id="1293036"/>
    <lineage>
        <taxon>Archaea</taxon>
        <taxon>Thermoproteota</taxon>
        <taxon>Thermoprotei</taxon>
        <taxon>Sulfolobales</taxon>
        <taxon>Sulfolobaceae</taxon>
        <taxon>Metallosphaera</taxon>
    </lineage>
</organism>
<protein>
    <submittedName>
        <fullName evidence="1">Uncharacterized protein</fullName>
    </submittedName>
</protein>
<evidence type="ECO:0000313" key="2">
    <source>
        <dbReference type="Proteomes" id="UP000247586"/>
    </source>
</evidence>
<gene>
    <name evidence="1" type="ORF">DFR87_01535</name>
</gene>
<dbReference type="EMBL" id="CP029287">
    <property type="protein sequence ID" value="AWR98598.1"/>
    <property type="molecule type" value="Genomic_DNA"/>
</dbReference>
<evidence type="ECO:0000313" key="1">
    <source>
        <dbReference type="EMBL" id="AWR98598.1"/>
    </source>
</evidence>
<name>A0A2U9IRC0_9CREN</name>
<accession>A0A2U9IRC0</accession>
<sequence length="74" mass="8435">MDRVSSVSQILDGLLGNDIEAFTDIAVKLHEFQYNGLDKTGELSRYSSIEFMKIDLERLLRAIEKFVVNKEKGV</sequence>
<reference evidence="1 2" key="1">
    <citation type="submission" date="2018-05" db="EMBL/GenBank/DDBJ databases">
        <title>Complete Genome Sequences of Extremely Thermoacidophilic, Metal-Mobilizing Type-Strain Members of the Archaeal Family Sulfolobaceae: Acidianus brierleyi DSM-1651T, Acidianus sulfidivorans DSM-18786T, Metallosphaera hakonensis DSM-7519T, and Metallosphaera prunae DSM-10039T.</title>
        <authorList>
            <person name="Counts J.A."/>
            <person name="Kelly R.M."/>
        </authorList>
    </citation>
    <scope>NUCLEOTIDE SEQUENCE [LARGE SCALE GENOMIC DNA]</scope>
    <source>
        <strain evidence="1 2">HO1-1</strain>
    </source>
</reference>
<dbReference type="OrthoDB" id="28552at2157"/>